<dbReference type="InterPro" id="IPR009061">
    <property type="entry name" value="DNA-bd_dom_put_sf"/>
</dbReference>
<dbReference type="RefSeq" id="WP_394826726.1">
    <property type="nucleotide sequence ID" value="NZ_CP089984.1"/>
</dbReference>
<dbReference type="InterPro" id="IPR010093">
    <property type="entry name" value="SinI_DNA-bd"/>
</dbReference>
<accession>A0ABZ2M5W0</accession>
<protein>
    <submittedName>
        <fullName evidence="2">Helix-turn-helix domain-containing protein</fullName>
    </submittedName>
</protein>
<reference evidence="2 3" key="1">
    <citation type="submission" date="2021-12" db="EMBL/GenBank/DDBJ databases">
        <title>Discovery of the Pendulisporaceae a myxobacterial family with distinct sporulation behavior and unique specialized metabolism.</title>
        <authorList>
            <person name="Garcia R."/>
            <person name="Popoff A."/>
            <person name="Bader C.D."/>
            <person name="Loehr J."/>
            <person name="Walesch S."/>
            <person name="Walt C."/>
            <person name="Boldt J."/>
            <person name="Bunk B."/>
            <person name="Haeckl F.J.F.P.J."/>
            <person name="Gunesch A.P."/>
            <person name="Birkelbach J."/>
            <person name="Nuebel U."/>
            <person name="Pietschmann T."/>
            <person name="Bach T."/>
            <person name="Mueller R."/>
        </authorList>
    </citation>
    <scope>NUCLEOTIDE SEQUENCE [LARGE SCALE GENOMIC DNA]</scope>
    <source>
        <strain evidence="2 3">MSr11954</strain>
    </source>
</reference>
<gene>
    <name evidence="2" type="ORF">LZC94_07420</name>
</gene>
<evidence type="ECO:0000259" key="1">
    <source>
        <dbReference type="Pfam" id="PF12728"/>
    </source>
</evidence>
<evidence type="ECO:0000313" key="3">
    <source>
        <dbReference type="Proteomes" id="UP001370348"/>
    </source>
</evidence>
<keyword evidence="3" id="KW-1185">Reference proteome</keyword>
<dbReference type="Proteomes" id="UP001370348">
    <property type="component" value="Chromosome"/>
</dbReference>
<organism evidence="2 3">
    <name type="scientific">Pendulispora albinea</name>
    <dbReference type="NCBI Taxonomy" id="2741071"/>
    <lineage>
        <taxon>Bacteria</taxon>
        <taxon>Pseudomonadati</taxon>
        <taxon>Myxococcota</taxon>
        <taxon>Myxococcia</taxon>
        <taxon>Myxococcales</taxon>
        <taxon>Sorangiineae</taxon>
        <taxon>Pendulisporaceae</taxon>
        <taxon>Pendulispora</taxon>
    </lineage>
</organism>
<sequence length="163" mass="18410">MATVFEPPAGKRIHGVSPISAPPEQHAMFVELLKQLRLIQAKPHRKPCLLLGPKGEHIELPEAVFYALERVVDVLARGDAITVVPVGKELTTQHAANLLNVSRQYLVRLLEEGKIPYTKTGKHRRLRIEDVLAYKRQRAKERRAKLKELTALTEELGGYPELE</sequence>
<evidence type="ECO:0000313" key="2">
    <source>
        <dbReference type="EMBL" id="WXB17096.1"/>
    </source>
</evidence>
<proteinExistence type="predicted"/>
<dbReference type="SUPFAM" id="SSF46955">
    <property type="entry name" value="Putative DNA-binding domain"/>
    <property type="match status" value="1"/>
</dbReference>
<dbReference type="EMBL" id="CP089984">
    <property type="protein sequence ID" value="WXB17096.1"/>
    <property type="molecule type" value="Genomic_DNA"/>
</dbReference>
<feature type="domain" description="Helix-turn-helix" evidence="1">
    <location>
        <begin position="90"/>
        <end position="138"/>
    </location>
</feature>
<name>A0ABZ2M5W0_9BACT</name>
<dbReference type="Pfam" id="PF12728">
    <property type="entry name" value="HTH_17"/>
    <property type="match status" value="1"/>
</dbReference>
<dbReference type="NCBIfam" id="TIGR01764">
    <property type="entry name" value="excise"/>
    <property type="match status" value="1"/>
</dbReference>
<dbReference type="InterPro" id="IPR041657">
    <property type="entry name" value="HTH_17"/>
</dbReference>